<dbReference type="SUPFAM" id="SSF74650">
    <property type="entry name" value="Galactose mutarotase-like"/>
    <property type="match status" value="1"/>
</dbReference>
<dbReference type="InterPro" id="IPR014718">
    <property type="entry name" value="GH-type_carb-bd"/>
</dbReference>
<dbReference type="GO" id="GO:0016853">
    <property type="term" value="F:isomerase activity"/>
    <property type="evidence" value="ECO:0007669"/>
    <property type="project" value="UniProtKB-KW"/>
</dbReference>
<dbReference type="Gene3D" id="2.70.98.10">
    <property type="match status" value="1"/>
</dbReference>
<reference evidence="4 5" key="1">
    <citation type="submission" date="2024-09" db="EMBL/GenBank/DDBJ databases">
        <authorList>
            <person name="Sun Q."/>
            <person name="Mori K."/>
        </authorList>
    </citation>
    <scope>NUCLEOTIDE SEQUENCE [LARGE SCALE GENOMIC DNA]</scope>
    <source>
        <strain evidence="4 5">KCTC 23315</strain>
    </source>
</reference>
<keyword evidence="5" id="KW-1185">Reference proteome</keyword>
<evidence type="ECO:0000256" key="3">
    <source>
        <dbReference type="ARBA" id="ARBA00023277"/>
    </source>
</evidence>
<dbReference type="InterPro" id="IPR008183">
    <property type="entry name" value="Aldose_1/G6P_1-epimerase"/>
</dbReference>
<dbReference type="Proteomes" id="UP001589813">
    <property type="component" value="Unassembled WGS sequence"/>
</dbReference>
<comment type="caution">
    <text evidence="4">The sequence shown here is derived from an EMBL/GenBank/DDBJ whole genome shotgun (WGS) entry which is preliminary data.</text>
</comment>
<dbReference type="EC" id="5.1.3.-" evidence="4"/>
<dbReference type="PANTHER" id="PTHR10091">
    <property type="entry name" value="ALDOSE-1-EPIMERASE"/>
    <property type="match status" value="1"/>
</dbReference>
<evidence type="ECO:0000313" key="4">
    <source>
        <dbReference type="EMBL" id="MFC0049701.1"/>
    </source>
</evidence>
<organism evidence="4 5">
    <name type="scientific">Rheinheimera tilapiae</name>
    <dbReference type="NCBI Taxonomy" id="875043"/>
    <lineage>
        <taxon>Bacteria</taxon>
        <taxon>Pseudomonadati</taxon>
        <taxon>Pseudomonadota</taxon>
        <taxon>Gammaproteobacteria</taxon>
        <taxon>Chromatiales</taxon>
        <taxon>Chromatiaceae</taxon>
        <taxon>Rheinheimera</taxon>
    </lineage>
</organism>
<evidence type="ECO:0000256" key="2">
    <source>
        <dbReference type="ARBA" id="ARBA00023235"/>
    </source>
</evidence>
<dbReference type="InterPro" id="IPR047215">
    <property type="entry name" value="Galactose_mutarotase-like"/>
</dbReference>
<dbReference type="RefSeq" id="WP_377246061.1">
    <property type="nucleotide sequence ID" value="NZ_JBHLXP010000004.1"/>
</dbReference>
<keyword evidence="3" id="KW-0119">Carbohydrate metabolism</keyword>
<protein>
    <submittedName>
        <fullName evidence="4">Aldose epimerase family protein</fullName>
        <ecNumber evidence="4">5.1.3.-</ecNumber>
    </submittedName>
</protein>
<dbReference type="PANTHER" id="PTHR10091:SF0">
    <property type="entry name" value="GALACTOSE MUTAROTASE"/>
    <property type="match status" value="1"/>
</dbReference>
<name>A0ABV6BFP1_9GAMM</name>
<evidence type="ECO:0000256" key="1">
    <source>
        <dbReference type="ARBA" id="ARBA00006206"/>
    </source>
</evidence>
<evidence type="ECO:0000313" key="5">
    <source>
        <dbReference type="Proteomes" id="UP001589813"/>
    </source>
</evidence>
<dbReference type="EMBL" id="JBHLXP010000004">
    <property type="protein sequence ID" value="MFC0049701.1"/>
    <property type="molecule type" value="Genomic_DNA"/>
</dbReference>
<gene>
    <name evidence="4" type="ORF">ACFFJP_15490</name>
</gene>
<sequence length="316" mass="34698">MFEISTPQGLSVKISAIGATVCSIKLDGQELTLGYADESAYLQDPFYLGCTVGPYANRIRNASFWLEQQQVNLTANDGEHCLHGGKTGLNRLRWQLETHETDQLTLSCSAAHGDGGFPGNRQFRCHFKVHQTELQLRFEATTDAATVLSLTNHCYFSLDAQAQNIDTHSLQSPLLQVLDKDATGIPTGRLLSCAERYPGLAAGEQLSQMFRHSGALDHCFVVQNAGNSLQPLATLTSPDQQLSLTVLSDLPGVQIYSGDALTTPFTPRQGICLEAQYWPDAPNQPEFPSPVLLAGEKYQHQIIYRFARQNGLDSND</sequence>
<comment type="similarity">
    <text evidence="1">Belongs to the aldose epimerase family.</text>
</comment>
<keyword evidence="2 4" id="KW-0413">Isomerase</keyword>
<dbReference type="Pfam" id="PF01263">
    <property type="entry name" value="Aldose_epim"/>
    <property type="match status" value="1"/>
</dbReference>
<dbReference type="InterPro" id="IPR011013">
    <property type="entry name" value="Gal_mutarotase_sf_dom"/>
</dbReference>
<proteinExistence type="inferred from homology"/>
<dbReference type="CDD" id="cd09019">
    <property type="entry name" value="galactose_mutarotase_like"/>
    <property type="match status" value="1"/>
</dbReference>
<accession>A0ABV6BFP1</accession>